<dbReference type="GO" id="GO:0002949">
    <property type="term" value="P:tRNA threonylcarbamoyladenosine modification"/>
    <property type="evidence" value="ECO:0007669"/>
    <property type="project" value="InterPro"/>
</dbReference>
<evidence type="ECO:0000256" key="8">
    <source>
        <dbReference type="ARBA" id="ARBA00022840"/>
    </source>
</evidence>
<evidence type="ECO:0000256" key="4">
    <source>
        <dbReference type="ARBA" id="ARBA00022490"/>
    </source>
</evidence>
<evidence type="ECO:0000256" key="9">
    <source>
        <dbReference type="ARBA" id="ARBA00022842"/>
    </source>
</evidence>
<dbReference type="InterPro" id="IPR003442">
    <property type="entry name" value="T6A_TsaE"/>
</dbReference>
<evidence type="ECO:0000256" key="5">
    <source>
        <dbReference type="ARBA" id="ARBA00022694"/>
    </source>
</evidence>
<comment type="subcellular location">
    <subcellularLocation>
        <location evidence="1">Cytoplasm</location>
    </subcellularLocation>
</comment>
<dbReference type="GO" id="GO:0005737">
    <property type="term" value="C:cytoplasm"/>
    <property type="evidence" value="ECO:0007669"/>
    <property type="project" value="UniProtKB-SubCell"/>
</dbReference>
<keyword evidence="7" id="KW-0547">Nucleotide-binding</keyword>
<gene>
    <name evidence="11" type="ORF">GCM10007383_08220</name>
</gene>
<dbReference type="EMBL" id="BMWP01000004">
    <property type="protein sequence ID" value="GGW25765.1"/>
    <property type="molecule type" value="Genomic_DNA"/>
</dbReference>
<name>A0A918IPT6_9FLAO</name>
<keyword evidence="4" id="KW-0963">Cytoplasm</keyword>
<dbReference type="SUPFAM" id="SSF52540">
    <property type="entry name" value="P-loop containing nucleoside triphosphate hydrolases"/>
    <property type="match status" value="1"/>
</dbReference>
<keyword evidence="8" id="KW-0067">ATP-binding</keyword>
<dbReference type="GO" id="GO:0046872">
    <property type="term" value="F:metal ion binding"/>
    <property type="evidence" value="ECO:0007669"/>
    <property type="project" value="UniProtKB-KW"/>
</dbReference>
<reference evidence="11" key="2">
    <citation type="submission" date="2020-09" db="EMBL/GenBank/DDBJ databases">
        <authorList>
            <person name="Sun Q."/>
            <person name="Kim S."/>
        </authorList>
    </citation>
    <scope>NUCLEOTIDE SEQUENCE</scope>
    <source>
        <strain evidence="11">KCTC 12113</strain>
    </source>
</reference>
<keyword evidence="9" id="KW-0460">Magnesium</keyword>
<evidence type="ECO:0000313" key="12">
    <source>
        <dbReference type="Proteomes" id="UP000634668"/>
    </source>
</evidence>
<evidence type="ECO:0000313" key="11">
    <source>
        <dbReference type="EMBL" id="GGW25765.1"/>
    </source>
</evidence>
<dbReference type="PANTHER" id="PTHR33540:SF2">
    <property type="entry name" value="TRNA THREONYLCARBAMOYLADENOSINE BIOSYNTHESIS PROTEIN TSAE"/>
    <property type="match status" value="1"/>
</dbReference>
<keyword evidence="5" id="KW-0819">tRNA processing</keyword>
<comment type="similarity">
    <text evidence="2">Belongs to the TsaE family.</text>
</comment>
<accession>A0A918IPT6</accession>
<evidence type="ECO:0000256" key="3">
    <source>
        <dbReference type="ARBA" id="ARBA00019010"/>
    </source>
</evidence>
<evidence type="ECO:0000256" key="10">
    <source>
        <dbReference type="ARBA" id="ARBA00032441"/>
    </source>
</evidence>
<dbReference type="GO" id="GO:0005524">
    <property type="term" value="F:ATP binding"/>
    <property type="evidence" value="ECO:0007669"/>
    <property type="project" value="UniProtKB-KW"/>
</dbReference>
<dbReference type="RefSeq" id="WP_026814020.1">
    <property type="nucleotide sequence ID" value="NZ_BMWP01000004.1"/>
</dbReference>
<dbReference type="InterPro" id="IPR027417">
    <property type="entry name" value="P-loop_NTPase"/>
</dbReference>
<comment type="caution">
    <text evidence="11">The sequence shown here is derived from an EMBL/GenBank/DDBJ whole genome shotgun (WGS) entry which is preliminary data.</text>
</comment>
<dbReference type="Gene3D" id="3.40.50.300">
    <property type="entry name" value="P-loop containing nucleotide triphosphate hydrolases"/>
    <property type="match status" value="1"/>
</dbReference>
<evidence type="ECO:0000256" key="7">
    <source>
        <dbReference type="ARBA" id="ARBA00022741"/>
    </source>
</evidence>
<sequence length="142" mass="16010">MSKKYTQAQITDAAQYILDESQSKTLCFHGDMGAGKTTLIKELVKKLGGGTTSSSPTFGIVNEYHHHQSGDVLGYHFDFYRLENEMEALDLGLEDYLYSNAWIFMEWPEKIPSLIPANTTHIYITILDEKTRSLVIAQDSGQ</sequence>
<protein>
    <recommendedName>
        <fullName evidence="3">tRNA threonylcarbamoyladenosine biosynthesis protein TsaE</fullName>
    </recommendedName>
    <alternativeName>
        <fullName evidence="10">t(6)A37 threonylcarbamoyladenosine biosynthesis protein TsaE</fullName>
    </alternativeName>
</protein>
<evidence type="ECO:0000256" key="6">
    <source>
        <dbReference type="ARBA" id="ARBA00022723"/>
    </source>
</evidence>
<organism evidence="11 12">
    <name type="scientific">Arenibacter certesii</name>
    <dbReference type="NCBI Taxonomy" id="228955"/>
    <lineage>
        <taxon>Bacteria</taxon>
        <taxon>Pseudomonadati</taxon>
        <taxon>Bacteroidota</taxon>
        <taxon>Flavobacteriia</taxon>
        <taxon>Flavobacteriales</taxon>
        <taxon>Flavobacteriaceae</taxon>
        <taxon>Arenibacter</taxon>
    </lineage>
</organism>
<dbReference type="Proteomes" id="UP000634668">
    <property type="component" value="Unassembled WGS sequence"/>
</dbReference>
<evidence type="ECO:0000256" key="1">
    <source>
        <dbReference type="ARBA" id="ARBA00004496"/>
    </source>
</evidence>
<evidence type="ECO:0000256" key="2">
    <source>
        <dbReference type="ARBA" id="ARBA00007599"/>
    </source>
</evidence>
<dbReference type="Pfam" id="PF02367">
    <property type="entry name" value="TsaE"/>
    <property type="match status" value="1"/>
</dbReference>
<keyword evidence="12" id="KW-1185">Reference proteome</keyword>
<keyword evidence="6" id="KW-0479">Metal-binding</keyword>
<dbReference type="NCBIfam" id="TIGR00150">
    <property type="entry name" value="T6A_YjeE"/>
    <property type="match status" value="1"/>
</dbReference>
<proteinExistence type="inferred from homology"/>
<dbReference type="AlphaFoldDB" id="A0A918IPT6"/>
<dbReference type="PANTHER" id="PTHR33540">
    <property type="entry name" value="TRNA THREONYLCARBAMOYLADENOSINE BIOSYNTHESIS PROTEIN TSAE"/>
    <property type="match status" value="1"/>
</dbReference>
<reference evidence="11" key="1">
    <citation type="journal article" date="2014" name="Int. J. Syst. Evol. Microbiol.">
        <title>Complete genome sequence of Corynebacterium casei LMG S-19264T (=DSM 44701T), isolated from a smear-ripened cheese.</title>
        <authorList>
            <consortium name="US DOE Joint Genome Institute (JGI-PGF)"/>
            <person name="Walter F."/>
            <person name="Albersmeier A."/>
            <person name="Kalinowski J."/>
            <person name="Ruckert C."/>
        </authorList>
    </citation>
    <scope>NUCLEOTIDE SEQUENCE</scope>
    <source>
        <strain evidence="11">KCTC 12113</strain>
    </source>
</reference>